<keyword evidence="4" id="KW-1185">Reference proteome</keyword>
<reference evidence="3" key="1">
    <citation type="submission" date="2023-03" db="EMBL/GenBank/DDBJ databases">
        <title>Complete genome of Cladonia borealis.</title>
        <authorList>
            <person name="Park H."/>
        </authorList>
    </citation>
    <scope>NUCLEOTIDE SEQUENCE</scope>
    <source>
        <strain evidence="3">ANT050790</strain>
    </source>
</reference>
<dbReference type="Gene3D" id="3.10.110.10">
    <property type="entry name" value="Ubiquitin Conjugating Enzyme"/>
    <property type="match status" value="1"/>
</dbReference>
<organism evidence="3 4">
    <name type="scientific">Cladonia borealis</name>
    <dbReference type="NCBI Taxonomy" id="184061"/>
    <lineage>
        <taxon>Eukaryota</taxon>
        <taxon>Fungi</taxon>
        <taxon>Dikarya</taxon>
        <taxon>Ascomycota</taxon>
        <taxon>Pezizomycotina</taxon>
        <taxon>Lecanoromycetes</taxon>
        <taxon>OSLEUM clade</taxon>
        <taxon>Lecanoromycetidae</taxon>
        <taxon>Lecanorales</taxon>
        <taxon>Lecanorineae</taxon>
        <taxon>Cladoniaceae</taxon>
        <taxon>Cladonia</taxon>
    </lineage>
</organism>
<dbReference type="Proteomes" id="UP001166286">
    <property type="component" value="Unassembled WGS sequence"/>
</dbReference>
<proteinExistence type="predicted"/>
<dbReference type="SUPFAM" id="SSF54495">
    <property type="entry name" value="UBC-like"/>
    <property type="match status" value="1"/>
</dbReference>
<name>A0AA39UF42_9LECA</name>
<evidence type="ECO:0000313" key="4">
    <source>
        <dbReference type="Proteomes" id="UP001166286"/>
    </source>
</evidence>
<dbReference type="PROSITE" id="PS50127">
    <property type="entry name" value="UBC_2"/>
    <property type="match status" value="1"/>
</dbReference>
<dbReference type="InterPro" id="IPR000608">
    <property type="entry name" value="UBC"/>
</dbReference>
<evidence type="ECO:0000256" key="1">
    <source>
        <dbReference type="SAM" id="MobiDB-lite"/>
    </source>
</evidence>
<gene>
    <name evidence="3" type="ORF">JMJ35_000366</name>
</gene>
<protein>
    <recommendedName>
        <fullName evidence="2">UBC core domain-containing protein</fullName>
    </recommendedName>
</protein>
<sequence>MVLDNISAQRVFISMRRPTKTRTRRIAKEVVDIHNDDTSHIKASPVGNGDDLTHLKGSFYGPPSTPYEGGNYIIDVKIPTGTGWRRFRTHNSLLNLPAYMTGEMHPRDFQYGKSQLLRALSPAPLSHNAPITYSAPQSLPQPQSSVSQPPTSNRIPNPNYGAPDPGLRLGTASSQIGSDPRVPYRRSDGPPPEIRSIAEIRQSSPGPTAKKKGRWVIVARWPLLEKYRDDRRQFLVTLHFSSLDLEYFLDYQDSISNKLFLQRNNAPGGGKVEEEACNGLRRQRKALSSVKILTSASRSGVRLRGIGVALEIRRLPQRQTTTVAPPYDQIRDQLDISPENRQTHKDALREGSFADWQDGAASAELGNPDEMQKKDPSASQTWKLYNKAKNQCPIRNGSRI</sequence>
<dbReference type="AlphaFoldDB" id="A0AA39UF42"/>
<feature type="compositionally biased region" description="Low complexity" evidence="1">
    <location>
        <begin position="134"/>
        <end position="152"/>
    </location>
</feature>
<dbReference type="EMBL" id="JAFEKC020000001">
    <property type="protein sequence ID" value="KAK0517211.1"/>
    <property type="molecule type" value="Genomic_DNA"/>
</dbReference>
<evidence type="ECO:0000313" key="3">
    <source>
        <dbReference type="EMBL" id="KAK0517211.1"/>
    </source>
</evidence>
<feature type="region of interest" description="Disordered" evidence="1">
    <location>
        <begin position="128"/>
        <end position="209"/>
    </location>
</feature>
<evidence type="ECO:0000259" key="2">
    <source>
        <dbReference type="PROSITE" id="PS50127"/>
    </source>
</evidence>
<dbReference type="InterPro" id="IPR016135">
    <property type="entry name" value="UBQ-conjugating_enzyme/RWD"/>
</dbReference>
<feature type="domain" description="UBC core" evidence="2">
    <location>
        <begin position="21"/>
        <end position="191"/>
    </location>
</feature>
<comment type="caution">
    <text evidence="3">The sequence shown here is derived from an EMBL/GenBank/DDBJ whole genome shotgun (WGS) entry which is preliminary data.</text>
</comment>
<accession>A0AA39UF42</accession>